<evidence type="ECO:0000256" key="5">
    <source>
        <dbReference type="ARBA" id="ARBA00022692"/>
    </source>
</evidence>
<dbReference type="Pfam" id="PF19300">
    <property type="entry name" value="BPD_transp_1_N"/>
    <property type="match status" value="1"/>
</dbReference>
<evidence type="ECO:0000256" key="1">
    <source>
        <dbReference type="ARBA" id="ARBA00004429"/>
    </source>
</evidence>
<evidence type="ECO:0000256" key="4">
    <source>
        <dbReference type="ARBA" id="ARBA00022519"/>
    </source>
</evidence>
<evidence type="ECO:0000256" key="2">
    <source>
        <dbReference type="ARBA" id="ARBA00022448"/>
    </source>
</evidence>
<feature type="transmembrane region" description="Helical" evidence="8">
    <location>
        <begin position="26"/>
        <end position="47"/>
    </location>
</feature>
<evidence type="ECO:0000259" key="9">
    <source>
        <dbReference type="PROSITE" id="PS50928"/>
    </source>
</evidence>
<keyword evidence="5 8" id="KW-0812">Transmembrane</keyword>
<dbReference type="GO" id="GO:0071916">
    <property type="term" value="F:dipeptide transmembrane transporter activity"/>
    <property type="evidence" value="ECO:0007669"/>
    <property type="project" value="TreeGrafter"/>
</dbReference>
<evidence type="ECO:0000256" key="8">
    <source>
        <dbReference type="RuleBase" id="RU363032"/>
    </source>
</evidence>
<gene>
    <name evidence="10" type="ORF">CQW29_00395</name>
</gene>
<dbReference type="PROSITE" id="PS50928">
    <property type="entry name" value="ABC_TM1"/>
    <property type="match status" value="1"/>
</dbReference>
<evidence type="ECO:0000313" key="10">
    <source>
        <dbReference type="EMBL" id="PRD17130.1"/>
    </source>
</evidence>
<feature type="transmembrane region" description="Helical" evidence="8">
    <location>
        <begin position="324"/>
        <end position="349"/>
    </location>
</feature>
<feature type="transmembrane region" description="Helical" evidence="8">
    <location>
        <begin position="224"/>
        <end position="243"/>
    </location>
</feature>
<dbReference type="OrthoDB" id="9805855at2"/>
<accession>A0A2S9IH72</accession>
<dbReference type="SUPFAM" id="SSF161098">
    <property type="entry name" value="MetI-like"/>
    <property type="match status" value="1"/>
</dbReference>
<evidence type="ECO:0000256" key="7">
    <source>
        <dbReference type="ARBA" id="ARBA00023136"/>
    </source>
</evidence>
<dbReference type="InterPro" id="IPR045621">
    <property type="entry name" value="BPD_transp_1_N"/>
</dbReference>
<dbReference type="Proteomes" id="UP000239181">
    <property type="component" value="Unassembled WGS sequence"/>
</dbReference>
<dbReference type="Pfam" id="PF00528">
    <property type="entry name" value="BPD_transp_1"/>
    <property type="match status" value="1"/>
</dbReference>
<keyword evidence="3" id="KW-1003">Cell membrane</keyword>
<dbReference type="PANTHER" id="PTHR43163:SF8">
    <property type="entry name" value="D,D-DIPEPTIDE TRANSPORT SYSTEM PERMEASE PROTEIN DDPB-RELATED"/>
    <property type="match status" value="1"/>
</dbReference>
<evidence type="ECO:0000256" key="6">
    <source>
        <dbReference type="ARBA" id="ARBA00022989"/>
    </source>
</evidence>
<comment type="caution">
    <text evidence="10">The sequence shown here is derived from an EMBL/GenBank/DDBJ whole genome shotgun (WGS) entry which is preliminary data.</text>
</comment>
<keyword evidence="7 8" id="KW-0472">Membrane</keyword>
<name>A0A2S9IH72_9GAMM</name>
<dbReference type="RefSeq" id="WP_105590734.1">
    <property type="nucleotide sequence ID" value="NZ_PDET01000001.1"/>
</dbReference>
<evidence type="ECO:0000313" key="11">
    <source>
        <dbReference type="Proteomes" id="UP000239181"/>
    </source>
</evidence>
<dbReference type="GO" id="GO:0005886">
    <property type="term" value="C:plasma membrane"/>
    <property type="evidence" value="ECO:0007669"/>
    <property type="project" value="UniProtKB-SubCell"/>
</dbReference>
<keyword evidence="11" id="KW-1185">Reference proteome</keyword>
<feature type="transmembrane region" description="Helical" evidence="8">
    <location>
        <begin position="155"/>
        <end position="180"/>
    </location>
</feature>
<proteinExistence type="inferred from homology"/>
<dbReference type="InterPro" id="IPR000515">
    <property type="entry name" value="MetI-like"/>
</dbReference>
<keyword evidence="6 8" id="KW-1133">Transmembrane helix</keyword>
<reference evidence="10 11" key="1">
    <citation type="submission" date="2017-10" db="EMBL/GenBank/DDBJ databases">
        <title>Draft genome of two endophytic bacteria isolated from 'guarana' Paullinia cupana (Mart.) Ducke.</title>
        <authorList>
            <person name="Siqueira K.A."/>
            <person name="Liotti R.G."/>
            <person name="Mendes T.A."/>
            <person name="Soares M.A."/>
        </authorList>
    </citation>
    <scope>NUCLEOTIDE SEQUENCE [LARGE SCALE GENOMIC DNA]</scope>
    <source>
        <strain evidence="10 11">342</strain>
    </source>
</reference>
<dbReference type="CDD" id="cd06261">
    <property type="entry name" value="TM_PBP2"/>
    <property type="match status" value="1"/>
</dbReference>
<dbReference type="InterPro" id="IPR035906">
    <property type="entry name" value="MetI-like_sf"/>
</dbReference>
<feature type="domain" description="ABC transmembrane type-1" evidence="9">
    <location>
        <begin position="116"/>
        <end position="343"/>
    </location>
</feature>
<keyword evidence="4" id="KW-0997">Cell inner membrane</keyword>
<feature type="transmembrane region" description="Helical" evidence="8">
    <location>
        <begin position="270"/>
        <end position="291"/>
    </location>
</feature>
<feature type="transmembrane region" description="Helical" evidence="8">
    <location>
        <begin position="120"/>
        <end position="143"/>
    </location>
</feature>
<dbReference type="PANTHER" id="PTHR43163">
    <property type="entry name" value="DIPEPTIDE TRANSPORT SYSTEM PERMEASE PROTEIN DPPB-RELATED"/>
    <property type="match status" value="1"/>
</dbReference>
<dbReference type="AlphaFoldDB" id="A0A2S9IH72"/>
<organism evidence="10 11">
    <name type="scientific">Pantoea coffeiphila</name>
    <dbReference type="NCBI Taxonomy" id="1465635"/>
    <lineage>
        <taxon>Bacteria</taxon>
        <taxon>Pseudomonadati</taxon>
        <taxon>Pseudomonadota</taxon>
        <taxon>Gammaproteobacteria</taxon>
        <taxon>Enterobacterales</taxon>
        <taxon>Erwiniaceae</taxon>
        <taxon>Pantoea</taxon>
    </lineage>
</organism>
<comment type="subcellular location">
    <subcellularLocation>
        <location evidence="1">Cell inner membrane</location>
        <topology evidence="1">Multi-pass membrane protein</topology>
    </subcellularLocation>
    <subcellularLocation>
        <location evidence="8">Cell membrane</location>
        <topology evidence="8">Multi-pass membrane protein</topology>
    </subcellularLocation>
</comment>
<keyword evidence="2 8" id="KW-0813">Transport</keyword>
<protein>
    <submittedName>
        <fullName evidence="10">Peptide ABC transporter permease</fullName>
    </submittedName>
</protein>
<comment type="similarity">
    <text evidence="8">Belongs to the binding-protein-dependent transport system permease family.</text>
</comment>
<sequence>MAAPAAQDRVPRQSGTRLFWRRSSGALSVVISLVVTLLGLLVFTFGLSHLSPVDPVLQIAGDHASESTYAQVRRDLGLDQPLPMQFWHYLEHLVRGDLGISSITNQPVASDLLRTFPATIELATCAMIFGAIFGISLALLAAWKPGSLLDNVARLISLLGYSVPVFWLGLLGLLLFYAVLHWSAGPGRLDDIWIYTLEPKTGLVLIDSLLSGDPEMFRNAIAHLWLPVVVLGLLSMATITRLLRAALLEENSKEYVTLARAKGASRGRILLLHIFPNVRGTLITVLALSYATLLEGSVLTETVFAWPGVGRYMTTALFASDTPAILGSTLLIGGCFIVINALADALTYLTDPRTR</sequence>
<dbReference type="Gene3D" id="1.10.3720.10">
    <property type="entry name" value="MetI-like"/>
    <property type="match status" value="1"/>
</dbReference>
<dbReference type="EMBL" id="PDET01000001">
    <property type="protein sequence ID" value="PRD17130.1"/>
    <property type="molecule type" value="Genomic_DNA"/>
</dbReference>
<evidence type="ECO:0000256" key="3">
    <source>
        <dbReference type="ARBA" id="ARBA00022475"/>
    </source>
</evidence>